<evidence type="ECO:0000313" key="2">
    <source>
        <dbReference type="EMBL" id="CAJ58859.1"/>
    </source>
</evidence>
<dbReference type="EMBL" id="CT573213">
    <property type="protein sequence ID" value="CAJ58859.1"/>
    <property type="molecule type" value="Genomic_DNA"/>
</dbReference>
<dbReference type="HOGENOM" id="CLU_1956373_0_0_11"/>
<evidence type="ECO:0000256" key="1">
    <source>
        <dbReference type="SAM" id="MobiDB-lite"/>
    </source>
</evidence>
<dbReference type="STRING" id="326424.FRAAL0181"/>
<sequence>MRAATARTTVASAQVPQVPQVPVFHTVDVTATMELLDQLRELPEFAELRSPCGYGGRSVEVDRVVGVVRAVRFRQRGEIKEAAAAVAELCGEFGRVRGNQRCSNGWRSSTRHYSSGLPRSRWRCPRRS</sequence>
<protein>
    <submittedName>
        <fullName evidence="2">Uncharacterized protein</fullName>
    </submittedName>
</protein>
<feature type="region of interest" description="Disordered" evidence="1">
    <location>
        <begin position="103"/>
        <end position="128"/>
    </location>
</feature>
<dbReference type="AlphaFoldDB" id="Q0RU85"/>
<dbReference type="Proteomes" id="UP000000657">
    <property type="component" value="Chromosome"/>
</dbReference>
<proteinExistence type="predicted"/>
<keyword evidence="3" id="KW-1185">Reference proteome</keyword>
<feature type="compositionally biased region" description="Polar residues" evidence="1">
    <location>
        <begin position="103"/>
        <end position="113"/>
    </location>
</feature>
<name>Q0RU85_FRAAA</name>
<gene>
    <name evidence="2" type="ordered locus">FRAAL0181</name>
</gene>
<evidence type="ECO:0000313" key="3">
    <source>
        <dbReference type="Proteomes" id="UP000000657"/>
    </source>
</evidence>
<reference evidence="2 3" key="1">
    <citation type="journal article" date="2007" name="Genome Res.">
        <title>Genome characteristics of facultatively symbiotic Frankia sp. strains reflect host range and host plant biogeography.</title>
        <authorList>
            <person name="Normand P."/>
            <person name="Lapierre P."/>
            <person name="Tisa L.S."/>
            <person name="Gogarten J.P."/>
            <person name="Alloisio N."/>
            <person name="Bagnarol E."/>
            <person name="Bassi C.A."/>
            <person name="Berry A.M."/>
            <person name="Bickhart D.M."/>
            <person name="Choisne N."/>
            <person name="Couloux A."/>
            <person name="Cournoyer B."/>
            <person name="Cruveiller S."/>
            <person name="Daubin V."/>
            <person name="Demange N."/>
            <person name="Francino M.P."/>
            <person name="Goltsman E."/>
            <person name="Huang Y."/>
            <person name="Kopp O.R."/>
            <person name="Labarre L."/>
            <person name="Lapidus A."/>
            <person name="Lavire C."/>
            <person name="Marechal J."/>
            <person name="Martinez M."/>
            <person name="Mastronunzio J.E."/>
            <person name="Mullin B.C."/>
            <person name="Niemann J."/>
            <person name="Pujic P."/>
            <person name="Rawnsley T."/>
            <person name="Rouy Z."/>
            <person name="Schenowitz C."/>
            <person name="Sellstedt A."/>
            <person name="Tavares F."/>
            <person name="Tomkins J.P."/>
            <person name="Vallenet D."/>
            <person name="Valverde C."/>
            <person name="Wall L.G."/>
            <person name="Wang Y."/>
            <person name="Medigue C."/>
            <person name="Benson D.R."/>
        </authorList>
    </citation>
    <scope>NUCLEOTIDE SEQUENCE [LARGE SCALE GENOMIC DNA]</scope>
    <source>
        <strain evidence="3">DSM 45986 / CECT 9034 / ACN14a</strain>
    </source>
</reference>
<accession>Q0RU85</accession>
<dbReference type="KEGG" id="fal:FRAAL0181"/>
<organism evidence="2 3">
    <name type="scientific">Frankia alni (strain DSM 45986 / CECT 9034 / ACN14a)</name>
    <dbReference type="NCBI Taxonomy" id="326424"/>
    <lineage>
        <taxon>Bacteria</taxon>
        <taxon>Bacillati</taxon>
        <taxon>Actinomycetota</taxon>
        <taxon>Actinomycetes</taxon>
        <taxon>Frankiales</taxon>
        <taxon>Frankiaceae</taxon>
        <taxon>Frankia</taxon>
    </lineage>
</organism>